<evidence type="ECO:0000313" key="15">
    <source>
        <dbReference type="Proteomes" id="UP000193495"/>
    </source>
</evidence>
<keyword evidence="4 10" id="KW-0963">Cytoplasm</keyword>
<dbReference type="CDD" id="cd02885">
    <property type="entry name" value="NUDIX_IPP_Isomerase"/>
    <property type="match status" value="1"/>
</dbReference>
<comment type="similarity">
    <text evidence="2 10">Belongs to the IPP isomerase type 1 family.</text>
</comment>
<comment type="function">
    <text evidence="10">Catalyzes the 1,3-allylic rearrangement of the homoallylic substrate isopentenyl (IPP) to its highly electrophilic allylic isomer, dimethylallyl diphosphate (DMAPP).</text>
</comment>
<accession>A0A1X6YKJ2</accession>
<dbReference type="PIRSF" id="PIRSF018427">
    <property type="entry name" value="Isopntndiph_ism"/>
    <property type="match status" value="1"/>
</dbReference>
<keyword evidence="8 10" id="KW-0414">Isoprene biosynthesis</keyword>
<evidence type="ECO:0000256" key="8">
    <source>
        <dbReference type="ARBA" id="ARBA00023229"/>
    </source>
</evidence>
<dbReference type="Pfam" id="PF00293">
    <property type="entry name" value="NUDIX"/>
    <property type="match status" value="1"/>
</dbReference>
<dbReference type="GO" id="GO:0009240">
    <property type="term" value="P:isopentenyl diphosphate biosynthetic process"/>
    <property type="evidence" value="ECO:0007669"/>
    <property type="project" value="TreeGrafter"/>
</dbReference>
<dbReference type="GO" id="GO:0004452">
    <property type="term" value="F:isopentenyl-diphosphate delta-isomerase activity"/>
    <property type="evidence" value="ECO:0007669"/>
    <property type="project" value="UniProtKB-UniRule"/>
</dbReference>
<keyword evidence="7 10" id="KW-0464">Manganese</keyword>
<dbReference type="UniPathway" id="UPA00059">
    <property type="reaction ID" value="UER00104"/>
</dbReference>
<evidence type="ECO:0000313" key="14">
    <source>
        <dbReference type="EMBL" id="SLN24012.1"/>
    </source>
</evidence>
<evidence type="ECO:0000313" key="16">
    <source>
        <dbReference type="Proteomes" id="UP000240624"/>
    </source>
</evidence>
<dbReference type="PANTHER" id="PTHR10885:SF0">
    <property type="entry name" value="ISOPENTENYL-DIPHOSPHATE DELTA-ISOMERASE"/>
    <property type="match status" value="1"/>
</dbReference>
<evidence type="ECO:0000256" key="7">
    <source>
        <dbReference type="ARBA" id="ARBA00023211"/>
    </source>
</evidence>
<dbReference type="OrthoDB" id="9809458at2"/>
<proteinExistence type="inferred from homology"/>
<feature type="domain" description="Nudix hydrolase" evidence="12">
    <location>
        <begin position="31"/>
        <end position="165"/>
    </location>
</feature>
<comment type="cofactor">
    <cofactor evidence="10">
        <name>Mn(2+)</name>
        <dbReference type="ChEBI" id="CHEBI:29035"/>
    </cofactor>
    <text evidence="10">Binds 1 Mn(2+) ion per subunit.</text>
</comment>
<dbReference type="InterPro" id="IPR056375">
    <property type="entry name" value="Idi_bact"/>
</dbReference>
<dbReference type="InterPro" id="IPR011876">
    <property type="entry name" value="IsopentenylPP_isomerase_typ1"/>
</dbReference>
<protein>
    <recommendedName>
        <fullName evidence="3 10">Isopentenyl-diphosphate Delta-isomerase</fullName>
        <shortName evidence="10">IPP isomerase</shortName>
        <ecNumber evidence="3 10">5.3.3.2</ecNumber>
    </recommendedName>
    <alternativeName>
        <fullName evidence="10">IPP:DMAPP isomerase</fullName>
    </alternativeName>
    <alternativeName>
        <fullName evidence="10">Isopentenyl pyrophosphate isomerase</fullName>
    </alternativeName>
</protein>
<dbReference type="GO" id="GO:0046872">
    <property type="term" value="F:metal ion binding"/>
    <property type="evidence" value="ECO:0007669"/>
    <property type="project" value="UniProtKB-KW"/>
</dbReference>
<dbReference type="PROSITE" id="PS51462">
    <property type="entry name" value="NUDIX"/>
    <property type="match status" value="1"/>
</dbReference>
<dbReference type="NCBIfam" id="TIGR02150">
    <property type="entry name" value="IPP_isom_1"/>
    <property type="match status" value="1"/>
</dbReference>
<dbReference type="SUPFAM" id="SSF55811">
    <property type="entry name" value="Nudix"/>
    <property type="match status" value="1"/>
</dbReference>
<gene>
    <name evidence="10 14" type="primary">idi</name>
    <name evidence="13" type="ORF">CLV79_101352</name>
    <name evidence="14" type="ORF">LOS8367_00735</name>
</gene>
<evidence type="ECO:0000313" key="13">
    <source>
        <dbReference type="EMBL" id="PSK88512.1"/>
    </source>
</evidence>
<evidence type="ECO:0000256" key="1">
    <source>
        <dbReference type="ARBA" id="ARBA00004826"/>
    </source>
</evidence>
<dbReference type="HAMAP" id="MF_00202">
    <property type="entry name" value="Idi"/>
    <property type="match status" value="1"/>
</dbReference>
<sequence length="174" mass="19766">MRDDRDNFEIPAWVDGQLRPVDKIAVHERGLRHPAVSVFVMWRGRTLLQQRAAAKYHTPGLWANSCCTHPLWGEAAEDCARRRLEEELGLTDLPLRPAGQIEYRADVGGGLVEHELVEVFLSEPAQEPRPRPAPEEVQDTAWITPEALRADLAKRPERYTPWLRIYMGKAGLLG</sequence>
<dbReference type="InterPro" id="IPR000086">
    <property type="entry name" value="NUDIX_hydrolase_dom"/>
</dbReference>
<evidence type="ECO:0000256" key="6">
    <source>
        <dbReference type="ARBA" id="ARBA00022842"/>
    </source>
</evidence>
<dbReference type="AlphaFoldDB" id="A0A1X6YKJ2"/>
<comment type="subcellular location">
    <subcellularLocation>
        <location evidence="10">Cytoplasm</location>
    </subcellularLocation>
</comment>
<feature type="binding site" evidence="10">
    <location>
        <position position="115"/>
    </location>
    <ligand>
        <name>Mn(2+)</name>
        <dbReference type="ChEBI" id="CHEBI:29035"/>
    </ligand>
</feature>
<dbReference type="Proteomes" id="UP000193495">
    <property type="component" value="Unassembled WGS sequence"/>
</dbReference>
<reference evidence="14 15" key="1">
    <citation type="submission" date="2017-03" db="EMBL/GenBank/DDBJ databases">
        <authorList>
            <person name="Afonso C.L."/>
            <person name="Miller P.J."/>
            <person name="Scott M.A."/>
            <person name="Spackman E."/>
            <person name="Goraichik I."/>
            <person name="Dimitrov K.M."/>
            <person name="Suarez D.L."/>
            <person name="Swayne D.E."/>
        </authorList>
    </citation>
    <scope>NUCLEOTIDE SEQUENCE [LARGE SCALE GENOMIC DNA]</scope>
    <source>
        <strain evidence="14 15">CECT 8367</strain>
    </source>
</reference>
<dbReference type="EMBL" id="FWFY01000002">
    <property type="protein sequence ID" value="SLN24012.1"/>
    <property type="molecule type" value="Genomic_DNA"/>
</dbReference>
<feature type="binding site" evidence="10">
    <location>
        <position position="87"/>
    </location>
    <ligand>
        <name>Mg(2+)</name>
        <dbReference type="ChEBI" id="CHEBI:18420"/>
    </ligand>
</feature>
<evidence type="ECO:0000256" key="4">
    <source>
        <dbReference type="ARBA" id="ARBA00022490"/>
    </source>
</evidence>
<feature type="active site" evidence="10 11">
    <location>
        <position position="115"/>
    </location>
</feature>
<feature type="binding site" evidence="10">
    <location>
        <position position="69"/>
    </location>
    <ligand>
        <name>Mn(2+)</name>
        <dbReference type="ChEBI" id="CHEBI:29035"/>
    </ligand>
</feature>
<feature type="binding site" evidence="10">
    <location>
        <position position="113"/>
    </location>
    <ligand>
        <name>Mn(2+)</name>
        <dbReference type="ChEBI" id="CHEBI:29035"/>
    </ligand>
</feature>
<organism evidence="14 15">
    <name type="scientific">Limimaricola soesokkakensis</name>
    <dbReference type="NCBI Taxonomy" id="1343159"/>
    <lineage>
        <taxon>Bacteria</taxon>
        <taxon>Pseudomonadati</taxon>
        <taxon>Pseudomonadota</taxon>
        <taxon>Alphaproteobacteria</taxon>
        <taxon>Rhodobacterales</taxon>
        <taxon>Paracoccaceae</taxon>
        <taxon>Limimaricola</taxon>
    </lineage>
</organism>
<evidence type="ECO:0000256" key="9">
    <source>
        <dbReference type="ARBA" id="ARBA00023235"/>
    </source>
</evidence>
<dbReference type="Proteomes" id="UP000240624">
    <property type="component" value="Unassembled WGS sequence"/>
</dbReference>
<dbReference type="InterPro" id="IPR015797">
    <property type="entry name" value="NUDIX_hydrolase-like_dom_sf"/>
</dbReference>
<dbReference type="GO" id="GO:0050992">
    <property type="term" value="P:dimethylallyl diphosphate biosynthetic process"/>
    <property type="evidence" value="ECO:0007669"/>
    <property type="project" value="UniProtKB-UniRule"/>
</dbReference>
<reference evidence="13 16" key="2">
    <citation type="submission" date="2018-03" db="EMBL/GenBank/DDBJ databases">
        <title>Genomic Encyclopedia of Archaeal and Bacterial Type Strains, Phase II (KMG-II): from individual species to whole genera.</title>
        <authorList>
            <person name="Goeker M."/>
        </authorList>
    </citation>
    <scope>NUCLEOTIDE SEQUENCE [LARGE SCALE GENOMIC DNA]</scope>
    <source>
        <strain evidence="13 16">DSM 29956</strain>
    </source>
</reference>
<dbReference type="GO" id="GO:0005737">
    <property type="term" value="C:cytoplasm"/>
    <property type="evidence" value="ECO:0007669"/>
    <property type="project" value="UniProtKB-SubCell"/>
</dbReference>
<keyword evidence="16" id="KW-1185">Reference proteome</keyword>
<name>A0A1X6YKJ2_9RHOB</name>
<keyword evidence="5 10" id="KW-0479">Metal-binding</keyword>
<keyword evidence="9 10" id="KW-0413">Isomerase</keyword>
<comment type="pathway">
    <text evidence="1 10">Isoprenoid biosynthesis; dimethylallyl diphosphate biosynthesis; dimethylallyl diphosphate from isopentenyl diphosphate: step 1/1.</text>
</comment>
<dbReference type="Gene3D" id="3.90.79.10">
    <property type="entry name" value="Nucleoside Triphosphate Pyrophosphohydrolase"/>
    <property type="match status" value="1"/>
</dbReference>
<comment type="cofactor">
    <cofactor evidence="10">
        <name>Mg(2+)</name>
        <dbReference type="ChEBI" id="CHEBI:18420"/>
    </cofactor>
    <text evidence="10">Binds 1 Mg(2+) ion per subunit. The magnesium ion binds only when substrate is bound.</text>
</comment>
<evidence type="ECO:0000256" key="11">
    <source>
        <dbReference type="PIRSR" id="PIRSR018427-1"/>
    </source>
</evidence>
<dbReference type="EC" id="5.3.3.2" evidence="3 10"/>
<dbReference type="NCBIfam" id="NF002995">
    <property type="entry name" value="PRK03759.1"/>
    <property type="match status" value="1"/>
</dbReference>
<dbReference type="RefSeq" id="WP_085895096.1">
    <property type="nucleotide sequence ID" value="NZ_FWFY01000002.1"/>
</dbReference>
<evidence type="ECO:0000256" key="5">
    <source>
        <dbReference type="ARBA" id="ARBA00022723"/>
    </source>
</evidence>
<dbReference type="PANTHER" id="PTHR10885">
    <property type="entry name" value="ISOPENTENYL-DIPHOSPHATE DELTA-ISOMERASE"/>
    <property type="match status" value="1"/>
</dbReference>
<evidence type="ECO:0000256" key="2">
    <source>
        <dbReference type="ARBA" id="ARBA00007579"/>
    </source>
</evidence>
<dbReference type="EMBL" id="PYGB01000001">
    <property type="protein sequence ID" value="PSK88512.1"/>
    <property type="molecule type" value="Genomic_DNA"/>
</dbReference>
<feature type="active site" evidence="10 11">
    <location>
        <position position="67"/>
    </location>
</feature>
<comment type="catalytic activity">
    <reaction evidence="10">
        <text>isopentenyl diphosphate = dimethylallyl diphosphate</text>
        <dbReference type="Rhea" id="RHEA:23284"/>
        <dbReference type="ChEBI" id="CHEBI:57623"/>
        <dbReference type="ChEBI" id="CHEBI:128769"/>
        <dbReference type="EC" id="5.3.3.2"/>
    </reaction>
</comment>
<evidence type="ECO:0000259" key="12">
    <source>
        <dbReference type="PROSITE" id="PS51462"/>
    </source>
</evidence>
<evidence type="ECO:0000256" key="3">
    <source>
        <dbReference type="ARBA" id="ARBA00012057"/>
    </source>
</evidence>
<feature type="binding site" evidence="10">
    <location>
        <position position="33"/>
    </location>
    <ligand>
        <name>Mn(2+)</name>
        <dbReference type="ChEBI" id="CHEBI:29035"/>
    </ligand>
</feature>
<evidence type="ECO:0000256" key="10">
    <source>
        <dbReference type="HAMAP-Rule" id="MF_00202"/>
    </source>
</evidence>
<feature type="binding site" evidence="10">
    <location>
        <position position="27"/>
    </location>
    <ligand>
        <name>Mn(2+)</name>
        <dbReference type="ChEBI" id="CHEBI:29035"/>
    </ligand>
</feature>
<keyword evidence="6 10" id="KW-0460">Magnesium</keyword>